<dbReference type="Gene3D" id="3.20.20.140">
    <property type="entry name" value="Metal-dependent hydrolases"/>
    <property type="match status" value="1"/>
</dbReference>
<gene>
    <name evidence="3" type="ORF">NAS2_0467</name>
</gene>
<keyword evidence="1 3" id="KW-0378">Hydrolase</keyword>
<feature type="domain" description="Amidohydrolase-related" evidence="2">
    <location>
        <begin position="57"/>
        <end position="151"/>
    </location>
</feature>
<dbReference type="Pfam" id="PF01979">
    <property type="entry name" value="Amidohydro_1"/>
    <property type="match status" value="2"/>
</dbReference>
<evidence type="ECO:0000313" key="4">
    <source>
        <dbReference type="Proteomes" id="UP000509448"/>
    </source>
</evidence>
<dbReference type="OrthoDB" id="24954at2157"/>
<accession>A0A4P2VBE0</accession>
<feature type="domain" description="Amidohydrolase-related" evidence="2">
    <location>
        <begin position="213"/>
        <end position="385"/>
    </location>
</feature>
<dbReference type="SUPFAM" id="SSF51556">
    <property type="entry name" value="Metallo-dependent hydrolases"/>
    <property type="match status" value="1"/>
</dbReference>
<keyword evidence="4" id="KW-1185">Reference proteome</keyword>
<dbReference type="SUPFAM" id="SSF51338">
    <property type="entry name" value="Composite domain of metallo-dependent hydrolases"/>
    <property type="match status" value="1"/>
</dbReference>
<name>A0A4P2VBE0_9ARCH</name>
<dbReference type="InterPro" id="IPR006680">
    <property type="entry name" value="Amidohydro-rel"/>
</dbReference>
<dbReference type="InterPro" id="IPR011059">
    <property type="entry name" value="Metal-dep_hydrolase_composite"/>
</dbReference>
<dbReference type="Proteomes" id="UP000509448">
    <property type="component" value="Chromosome"/>
</dbReference>
<evidence type="ECO:0000256" key="1">
    <source>
        <dbReference type="ARBA" id="ARBA00022801"/>
    </source>
</evidence>
<protein>
    <submittedName>
        <fullName evidence="3">Amidohydrolase</fullName>
    </submittedName>
</protein>
<dbReference type="PANTHER" id="PTHR43794">
    <property type="entry name" value="AMINOHYDROLASE SSNA-RELATED"/>
    <property type="match status" value="1"/>
</dbReference>
<dbReference type="AlphaFoldDB" id="A0A4P2VBE0"/>
<dbReference type="Gene3D" id="2.30.40.10">
    <property type="entry name" value="Urease, subunit C, domain 1"/>
    <property type="match status" value="1"/>
</dbReference>
<reference evidence="3 4" key="1">
    <citation type="journal article" date="2019" name="ISME J.">
        <title>Isolation and characterization of a thermophilic sulfur- and iron-reducing thaumarchaeote from a terrestrial acidic hot spring.</title>
        <authorList>
            <person name="Kato S."/>
            <person name="Itoh T."/>
            <person name="Yuki M."/>
            <person name="Nagamori M."/>
            <person name="Ohnishi M."/>
            <person name="Uematsu K."/>
            <person name="Suzuki K."/>
            <person name="Takashina T."/>
            <person name="Ohkuma M."/>
        </authorList>
    </citation>
    <scope>NUCLEOTIDE SEQUENCE [LARGE SCALE GENOMIC DNA]</scope>
    <source>
        <strain evidence="3 4">NAS-02</strain>
    </source>
</reference>
<dbReference type="GO" id="GO:0016810">
    <property type="term" value="F:hydrolase activity, acting on carbon-nitrogen (but not peptide) bonds"/>
    <property type="evidence" value="ECO:0007669"/>
    <property type="project" value="InterPro"/>
</dbReference>
<dbReference type="InterPro" id="IPR032466">
    <property type="entry name" value="Metal_Hydrolase"/>
</dbReference>
<evidence type="ECO:0000313" key="3">
    <source>
        <dbReference type="EMBL" id="BBE41856.1"/>
    </source>
</evidence>
<proteinExistence type="predicted"/>
<sequence length="395" mass="41748">MSKLLVRHATVITMVERRILRDGYILIEDGLVTSVGAGCEVPPGSSDDRVLDADGSVVIPGLIDAHAHVQEYVLRDLIDESMDPGDVLSRFVDPVYERMTPDLEADVARYFLSESLRCGVTTVATAALDPAAVLRAAEEVGIRLAVGPIVDTPGRTLDATMSFLSDAARARPGWVTPLVAPRRLDVDPGLLAEHMARWNARLFAHLRGISGELSTLARSGVDLSRSILAYDPRTPEDELVEAVSRGVGLVVCPTTLMRLGLGLGRSSLHGLYMMGAKMATGSGGFAGVAALDPLRNAGLMALVLMDTGKGRREAGWWALSSVTSAAADVIGSSSLGRIAPGARGDLVVLDPRTHGGRPVGGDPHVYAVHRGGCQDVRTIVVDGNVIWSAESPVQT</sequence>
<dbReference type="PANTHER" id="PTHR43794:SF11">
    <property type="entry name" value="AMIDOHYDROLASE-RELATED DOMAIN-CONTAINING PROTEIN"/>
    <property type="match status" value="1"/>
</dbReference>
<dbReference type="GeneID" id="55584285"/>
<dbReference type="InterPro" id="IPR050287">
    <property type="entry name" value="MTA/SAH_deaminase"/>
</dbReference>
<dbReference type="KEGG" id="ccai:NAS2_0467"/>
<evidence type="ECO:0000259" key="2">
    <source>
        <dbReference type="Pfam" id="PF01979"/>
    </source>
</evidence>
<organism evidence="3 4">
    <name type="scientific">Conexivisphaera calida</name>
    <dbReference type="NCBI Taxonomy" id="1874277"/>
    <lineage>
        <taxon>Archaea</taxon>
        <taxon>Nitrososphaerota</taxon>
        <taxon>Conexivisphaeria</taxon>
        <taxon>Conexivisphaerales</taxon>
        <taxon>Conexivisphaeraceae</taxon>
        <taxon>Conexivisphaera</taxon>
    </lineage>
</organism>
<dbReference type="RefSeq" id="WP_174448151.1">
    <property type="nucleotide sequence ID" value="NZ_AP018732.1"/>
</dbReference>
<dbReference type="EMBL" id="AP018732">
    <property type="protein sequence ID" value="BBE41856.1"/>
    <property type="molecule type" value="Genomic_DNA"/>
</dbReference>